<evidence type="ECO:0000256" key="4">
    <source>
        <dbReference type="RuleBase" id="RU004335"/>
    </source>
</evidence>
<gene>
    <name evidence="7" type="ORF">C2S53_014959</name>
</gene>
<comment type="similarity">
    <text evidence="1 4">Belongs to the glycosyl hydrolase 17 family.</text>
</comment>
<evidence type="ECO:0000256" key="2">
    <source>
        <dbReference type="ARBA" id="ARBA00022801"/>
    </source>
</evidence>
<dbReference type="PANTHER" id="PTHR32227">
    <property type="entry name" value="GLUCAN ENDO-1,3-BETA-GLUCOSIDASE BG1-RELATED-RELATED"/>
    <property type="match status" value="1"/>
</dbReference>
<feature type="chain" id="PRO_5041955061" evidence="6">
    <location>
        <begin position="28"/>
        <end position="338"/>
    </location>
</feature>
<dbReference type="InterPro" id="IPR017853">
    <property type="entry name" value="GH"/>
</dbReference>
<dbReference type="Proteomes" id="UP001190926">
    <property type="component" value="Unassembled WGS sequence"/>
</dbReference>
<proteinExistence type="inferred from homology"/>
<evidence type="ECO:0000313" key="7">
    <source>
        <dbReference type="EMBL" id="KAH6828118.1"/>
    </source>
</evidence>
<dbReference type="Gene3D" id="3.20.20.80">
    <property type="entry name" value="Glycosidases"/>
    <property type="match status" value="1"/>
</dbReference>
<evidence type="ECO:0000313" key="8">
    <source>
        <dbReference type="Proteomes" id="UP001190926"/>
    </source>
</evidence>
<evidence type="ECO:0000256" key="1">
    <source>
        <dbReference type="ARBA" id="ARBA00008773"/>
    </source>
</evidence>
<dbReference type="GO" id="GO:0004553">
    <property type="term" value="F:hydrolase activity, hydrolyzing O-glycosyl compounds"/>
    <property type="evidence" value="ECO:0007669"/>
    <property type="project" value="InterPro"/>
</dbReference>
<dbReference type="FunFam" id="3.20.20.80:FF:000010">
    <property type="entry name" value="glucan endo-1,3-beta-glucosidase, basic"/>
    <property type="match status" value="1"/>
</dbReference>
<dbReference type="InterPro" id="IPR044965">
    <property type="entry name" value="Glyco_hydro_17_plant"/>
</dbReference>
<dbReference type="SUPFAM" id="SSF51445">
    <property type="entry name" value="(Trans)glycosidases"/>
    <property type="match status" value="1"/>
</dbReference>
<feature type="signal peptide" evidence="6">
    <location>
        <begin position="1"/>
        <end position="27"/>
    </location>
</feature>
<dbReference type="EMBL" id="SDAM02000131">
    <property type="protein sequence ID" value="KAH6828118.1"/>
    <property type="molecule type" value="Genomic_DNA"/>
</dbReference>
<name>A0AAD4J6I3_PERFH</name>
<keyword evidence="2 5" id="KW-0378">Hydrolase</keyword>
<comment type="caution">
    <text evidence="7">The sequence shown here is derived from an EMBL/GenBank/DDBJ whole genome shotgun (WGS) entry which is preliminary data.</text>
</comment>
<organism evidence="7 8">
    <name type="scientific">Perilla frutescens var. hirtella</name>
    <name type="common">Perilla citriodora</name>
    <name type="synonym">Perilla setoyensis</name>
    <dbReference type="NCBI Taxonomy" id="608512"/>
    <lineage>
        <taxon>Eukaryota</taxon>
        <taxon>Viridiplantae</taxon>
        <taxon>Streptophyta</taxon>
        <taxon>Embryophyta</taxon>
        <taxon>Tracheophyta</taxon>
        <taxon>Spermatophyta</taxon>
        <taxon>Magnoliopsida</taxon>
        <taxon>eudicotyledons</taxon>
        <taxon>Gunneridae</taxon>
        <taxon>Pentapetalae</taxon>
        <taxon>asterids</taxon>
        <taxon>lamiids</taxon>
        <taxon>Lamiales</taxon>
        <taxon>Lamiaceae</taxon>
        <taxon>Nepetoideae</taxon>
        <taxon>Elsholtzieae</taxon>
        <taxon>Perilla</taxon>
    </lineage>
</organism>
<keyword evidence="8" id="KW-1185">Reference proteome</keyword>
<evidence type="ECO:0000256" key="3">
    <source>
        <dbReference type="ARBA" id="ARBA00023295"/>
    </source>
</evidence>
<accession>A0AAD4J6I3</accession>
<dbReference type="Pfam" id="PF00332">
    <property type="entry name" value="Glyco_hydro_17"/>
    <property type="match status" value="1"/>
</dbReference>
<evidence type="ECO:0000256" key="6">
    <source>
        <dbReference type="SAM" id="SignalP"/>
    </source>
</evidence>
<dbReference type="InterPro" id="IPR000490">
    <property type="entry name" value="Glyco_hydro_17"/>
</dbReference>
<dbReference type="PROSITE" id="PS00587">
    <property type="entry name" value="GLYCOSYL_HYDROL_F17"/>
    <property type="match status" value="1"/>
</dbReference>
<keyword evidence="3 5" id="KW-0326">Glycosidase</keyword>
<sequence length="338" mass="36681">METLLFYYSLAIFFTCLLYSHPEGAGAVGINYGVLGNNLPPYSAVVSRLQQINVTKIRIFQPNNDLLTALHNAGISVIVGTYNQDLKQLATDPSAASAWVAANIIPHLPYVKITSLAAGNEVYPGELQQYLPAAMQNLDAALVAAFLAIPVTTAISMQTLSSSYPPSAGVFTNDSTAVMGQIAQFLSSKKYPLLLNVYPYYARVGDPANVELDYALFKSGNTSFDDGPNTYVNLFDALLDAVYTALEKVCASNVEIVVSETGWPSGGGSDASIENAHTYVNNLIQHVTSGKGTPRRPGKEIQTYIFAMFNENEKGEGVEQHWGLHYPDLTPVYHVNHF</sequence>
<protein>
    <submittedName>
        <fullName evidence="7">Uncharacterized protein</fullName>
    </submittedName>
</protein>
<evidence type="ECO:0000256" key="5">
    <source>
        <dbReference type="RuleBase" id="RU004336"/>
    </source>
</evidence>
<dbReference type="GO" id="GO:0005975">
    <property type="term" value="P:carbohydrate metabolic process"/>
    <property type="evidence" value="ECO:0007669"/>
    <property type="project" value="InterPro"/>
</dbReference>
<reference evidence="7 8" key="1">
    <citation type="journal article" date="2021" name="Nat. Commun.">
        <title>Incipient diploidization of the medicinal plant Perilla within 10,000 years.</title>
        <authorList>
            <person name="Zhang Y."/>
            <person name="Shen Q."/>
            <person name="Leng L."/>
            <person name="Zhang D."/>
            <person name="Chen S."/>
            <person name="Shi Y."/>
            <person name="Ning Z."/>
            <person name="Chen S."/>
        </authorList>
    </citation>
    <scope>NUCLEOTIDE SEQUENCE [LARGE SCALE GENOMIC DNA]</scope>
    <source>
        <strain evidence="8">cv. PC099</strain>
    </source>
</reference>
<dbReference type="AlphaFoldDB" id="A0AAD4J6I3"/>
<keyword evidence="6" id="KW-0732">Signal</keyword>